<feature type="region of interest" description="Disordered" evidence="9">
    <location>
        <begin position="871"/>
        <end position="893"/>
    </location>
</feature>
<sequence length="1792" mass="197208">MYRNQFRPDRFNDHTNTARRPGRGCASGTHHWVVSGGRGNAAPGARPRSPPNRSGRPGSVQQYRPRSPACVVPQGNATNCAPVENAADTHTAPVNQGSLEKQKPPNLPDQNDTLSLESAKGARAANSTTQTIHSEEHSSTAFTLQFGTLSPGVINTQCDPCSASAPSDMNENKLKKAHHELLSDKPNIVSLPSGQEQQKQEATFSSNSCKVPESELPQTPVLHSVPPADKVCMDSRKVFPRNPSSPTHQHWQKQDTRKDAINANQSDTMSKYPAMKPKMSVQIPPQYAPNIGPPPFMLPVNGRPLHVAYQQKQPQVPVEFRGPGVQMHPIGSVSGSLPVKMAMPMGNTPHVPPFFVHGAQPGALQQPAFIHQGQDLGRAPPASPHLSQLGNMMITQELSQQKPRSCDEQKRTVRITHPDTHEELMLNRRGHPYMDASSGQMPLHNMNQPPQHVPTFQPLHKVYYQPNVYNTGHIYLPNTSTVPVSNRQMRPKMHPPSHSFEPTINQAVTSISPPMPNPWLDANSRPPTNLHSASEVSNFKGLLPFDISSRGQETPTSSRFSGEANLKLPAATSGIHCSMSPQSVLTQQTQTGPALVDATSTAGPQIISSCNLTPACVVDGTSSVEEKLVGVEESSPVPAATSPCSVKGQSYPTVSLQSETSLDTETSLDSKNSIYECDSILGKPPLIYAQEILPPKFPATSLFPEGLNTKVDPVPFLEETSEANCSVALMREEYIVNAELTCSKSKAERVDVTMSGTASGSENSTDLSKLVRFPACAEPGLLLSIGDLPSSNKNCGPSADAQIGPCQPENKLKDGIQDTATVPRITAIGSDSASSRREIEHESIDSGVSNICSAAVSTTVQTKKTVLEATKTKTTHGRRKRKKEIHAKTDEQKSSAIYNASSSLNENFASIRIKKVVQSSSTADLKEICTLDAEMGTPAGSSDDNQSKNDFSDWEGDAEISSEKLRVDSCKNSNTGAEINKDGYDQKRYSRDFLLTFAHSCINLPEGFKIGSDTYDAIMNVSSEHDPNRARIKDQVSAISQVNRHMRSTKFEENYWRKSYPSPVSGRDPLPDIAHRPAISSWDAAQRGGRGSSRSVSQNQSPSQYTGEILSRAVKEVACQRSMSRGSVDQKWQHRTNQGTSSSQVPTPLMHKAEKKYEIGKVSDEEEVKQRQLKAILNKLTPQSFEKLFEQVKHLNIDNIVTLNGVISQIFDKALMEPTFCEMYASFCYSLAGELPNFVKDDEKITFKGLLLNKCQEEFERGEREQAEADKAEEEGGIKQSKGLREEKRLRARRRMLGNIRLIGELYKKKMLTERIMHECIKKLLGEYQHPDEENPDEEDLEALCKLMSTIGEMIDHYRAKVHIDFYFDIIQKLSANSKLSSRIRFMLEDVIDLRNNKWRQRRKVEGPKKIEEVHRDAVKQRTSQSTRSGSSPSYNSSSTSMSSASRPGPPLDYGVRGSSASRGSSQVRAYGSQNVNLDTRYHTSNRVMSVPLHQRRSDKSIRLSPQGELGREMSLYGKPQASHNILPDVPLSSHHGQTLKSPKQSSFAGATSSQTNFHATADTPKSQSWGTADHAIPILVTPVNPVSQMHTLSADIKGICCEARIFPEEILQEKAILTIKEFYSAKDEKEVGLCMKELNAPSFYPSLVSLWINDSFERKDLERELLAKLLVNLCKSQESLLSQSALLQGFQHVVSTLEDAVTDAPKATEFLGRLFAKIILEDVLSLTEIGVLLQDGGAEPVGPALDQSLASEVLRSMLESIRVERGDSAVDEIRAKSDLQWESLRRPGLCV</sequence>
<keyword evidence="4" id="KW-0648">Protein biosynthesis</keyword>
<dbReference type="PANTHER" id="PTHR23253:SF35">
    <property type="entry name" value="EUKARYOTIC TRANSLATION INITIATION FACTOR 4G"/>
    <property type="match status" value="1"/>
</dbReference>
<feature type="region of interest" description="Disordered" evidence="9">
    <location>
        <begin position="94"/>
        <end position="113"/>
    </location>
</feature>
<feature type="region of interest" description="Disordered" evidence="9">
    <location>
        <begin position="1530"/>
        <end position="1553"/>
    </location>
</feature>
<keyword evidence="13" id="KW-1185">Reference proteome</keyword>
<accession>A0AAD8TK89</accession>
<dbReference type="GO" id="GO:0003743">
    <property type="term" value="F:translation initiation factor activity"/>
    <property type="evidence" value="ECO:0007669"/>
    <property type="project" value="UniProtKB-KW"/>
</dbReference>
<dbReference type="FunFam" id="1.25.40.180:FF:000024">
    <property type="entry name" value="Eukaryotic translation initiation factor 4G"/>
    <property type="match status" value="1"/>
</dbReference>
<protein>
    <recommendedName>
        <fullName evidence="7">Eukaryotic translation initiation factor 4G</fullName>
    </recommendedName>
    <alternativeName>
        <fullName evidence="8">Eukaryotic initiation factor 4F subunit p220</fullName>
    </alternativeName>
</protein>
<dbReference type="GO" id="GO:0006417">
    <property type="term" value="P:regulation of translation"/>
    <property type="evidence" value="ECO:0007669"/>
    <property type="project" value="UniProtKB-KW"/>
</dbReference>
<dbReference type="FunFam" id="1.25.40.180:FF:000034">
    <property type="entry name" value="Eukaryotic translation initiation factor 4G"/>
    <property type="match status" value="1"/>
</dbReference>
<dbReference type="Gene3D" id="1.25.40.180">
    <property type="match status" value="2"/>
</dbReference>
<evidence type="ECO:0000256" key="7">
    <source>
        <dbReference type="ARBA" id="ARBA00067320"/>
    </source>
</evidence>
<evidence type="ECO:0000256" key="1">
    <source>
        <dbReference type="ARBA" id="ARBA00005775"/>
    </source>
</evidence>
<evidence type="ECO:0000256" key="8">
    <source>
        <dbReference type="ARBA" id="ARBA00079578"/>
    </source>
</evidence>
<comment type="caution">
    <text evidence="12">The sequence shown here is derived from an EMBL/GenBank/DDBJ whole genome shotgun (WGS) entry which is preliminary data.</text>
</comment>
<organism evidence="12 13">
    <name type="scientific">Lolium multiflorum</name>
    <name type="common">Italian ryegrass</name>
    <name type="synonym">Lolium perenne subsp. multiflorum</name>
    <dbReference type="NCBI Taxonomy" id="4521"/>
    <lineage>
        <taxon>Eukaryota</taxon>
        <taxon>Viridiplantae</taxon>
        <taxon>Streptophyta</taxon>
        <taxon>Embryophyta</taxon>
        <taxon>Tracheophyta</taxon>
        <taxon>Spermatophyta</taxon>
        <taxon>Magnoliopsida</taxon>
        <taxon>Liliopsida</taxon>
        <taxon>Poales</taxon>
        <taxon>Poaceae</taxon>
        <taxon>BOP clade</taxon>
        <taxon>Pooideae</taxon>
        <taxon>Poodae</taxon>
        <taxon>Poeae</taxon>
        <taxon>Poeae Chloroplast Group 2 (Poeae type)</taxon>
        <taxon>Loliodinae</taxon>
        <taxon>Loliinae</taxon>
        <taxon>Lolium</taxon>
    </lineage>
</organism>
<feature type="compositionally biased region" description="Low complexity" evidence="9">
    <location>
        <begin position="1455"/>
        <end position="1470"/>
    </location>
</feature>
<dbReference type="PANTHER" id="PTHR23253">
    <property type="entry name" value="EUKARYOTIC TRANSLATION INITIATION FACTOR 4 GAMMA"/>
    <property type="match status" value="1"/>
</dbReference>
<dbReference type="InterPro" id="IPR003891">
    <property type="entry name" value="Initiation_fac_eIF4g_MI"/>
</dbReference>
<dbReference type="GO" id="GO:0003729">
    <property type="term" value="F:mRNA binding"/>
    <property type="evidence" value="ECO:0007669"/>
    <property type="project" value="TreeGrafter"/>
</dbReference>
<feature type="region of interest" description="Disordered" evidence="9">
    <location>
        <begin position="119"/>
        <end position="138"/>
    </location>
</feature>
<dbReference type="SMART" id="SM00543">
    <property type="entry name" value="MIF4G"/>
    <property type="match status" value="1"/>
</dbReference>
<dbReference type="SMART" id="SM00544">
    <property type="entry name" value="MA3"/>
    <property type="match status" value="1"/>
</dbReference>
<dbReference type="SUPFAM" id="SSF48371">
    <property type="entry name" value="ARM repeat"/>
    <property type="match status" value="2"/>
</dbReference>
<feature type="compositionally biased region" description="Polar residues" evidence="9">
    <location>
        <begin position="1135"/>
        <end position="1146"/>
    </location>
</feature>
<name>A0AAD8TK89_LOLMU</name>
<feature type="compositionally biased region" description="Polar residues" evidence="9">
    <location>
        <begin position="1472"/>
        <end position="1488"/>
    </location>
</feature>
<evidence type="ECO:0000313" key="11">
    <source>
        <dbReference type="EMBL" id="KAK1684437.1"/>
    </source>
</evidence>
<feature type="compositionally biased region" description="Basic and acidic residues" evidence="9">
    <location>
        <begin position="1"/>
        <end position="13"/>
    </location>
</feature>
<dbReference type="GO" id="GO:0016281">
    <property type="term" value="C:eukaryotic translation initiation factor 4F complex"/>
    <property type="evidence" value="ECO:0007669"/>
    <property type="project" value="TreeGrafter"/>
</dbReference>
<evidence type="ECO:0000256" key="6">
    <source>
        <dbReference type="ARBA" id="ARBA00065571"/>
    </source>
</evidence>
<dbReference type="EMBL" id="JAUUTY010000002">
    <property type="protein sequence ID" value="KAK1684437.1"/>
    <property type="molecule type" value="Genomic_DNA"/>
</dbReference>
<dbReference type="PROSITE" id="PS51366">
    <property type="entry name" value="MI"/>
    <property type="match status" value="1"/>
</dbReference>
<evidence type="ECO:0000313" key="13">
    <source>
        <dbReference type="Proteomes" id="UP001231189"/>
    </source>
</evidence>
<proteinExistence type="inferred from homology"/>
<feature type="compositionally biased region" description="Basic and acidic residues" evidence="9">
    <location>
        <begin position="1404"/>
        <end position="1420"/>
    </location>
</feature>
<feature type="region of interest" description="Disordered" evidence="9">
    <location>
        <begin position="1082"/>
        <end position="1106"/>
    </location>
</feature>
<feature type="compositionally biased region" description="Polar residues" evidence="9">
    <location>
        <begin position="192"/>
        <end position="209"/>
    </location>
</feature>
<comment type="function">
    <text evidence="5">Component of the protein complex eIF4F, which is involved in the recognition of the mRNA cap, ATP-dependent unwinding of 5'-terminal secondary structure and recruitment of mRNA to the ribosome.</text>
</comment>
<evidence type="ECO:0000256" key="4">
    <source>
        <dbReference type="ARBA" id="ARBA00022917"/>
    </source>
</evidence>
<feature type="region of interest" description="Disordered" evidence="9">
    <location>
        <begin position="192"/>
        <end position="227"/>
    </location>
</feature>
<feature type="region of interest" description="Disordered" evidence="9">
    <location>
        <begin position="935"/>
        <end position="959"/>
    </location>
</feature>
<feature type="region of interest" description="Disordered" evidence="9">
    <location>
        <begin position="1402"/>
        <end position="1510"/>
    </location>
</feature>
<feature type="compositionally biased region" description="Low complexity" evidence="9">
    <location>
        <begin position="1421"/>
        <end position="1446"/>
    </location>
</feature>
<gene>
    <name evidence="11" type="ORF">QYE76_045285</name>
    <name evidence="12" type="ORF">QYE76_045322</name>
</gene>
<dbReference type="EMBL" id="JAUUTY010000002">
    <property type="protein sequence ID" value="KAK1684474.1"/>
    <property type="molecule type" value="Genomic_DNA"/>
</dbReference>
<dbReference type="InterPro" id="IPR003890">
    <property type="entry name" value="MIF4G-like_typ-3"/>
</dbReference>
<dbReference type="InterPro" id="IPR016024">
    <property type="entry name" value="ARM-type_fold"/>
</dbReference>
<feature type="compositionally biased region" description="Polar residues" evidence="9">
    <location>
        <begin position="1535"/>
        <end position="1553"/>
    </location>
</feature>
<evidence type="ECO:0000256" key="3">
    <source>
        <dbReference type="ARBA" id="ARBA00022845"/>
    </source>
</evidence>
<evidence type="ECO:0000256" key="9">
    <source>
        <dbReference type="SAM" id="MobiDB-lite"/>
    </source>
</evidence>
<feature type="region of interest" description="Disordered" evidence="9">
    <location>
        <begin position="1262"/>
        <end position="1284"/>
    </location>
</feature>
<keyword evidence="2" id="KW-0396">Initiation factor</keyword>
<keyword evidence="3" id="KW-0810">Translation regulation</keyword>
<dbReference type="Pfam" id="PF02854">
    <property type="entry name" value="MIF4G"/>
    <property type="match status" value="1"/>
</dbReference>
<evidence type="ECO:0000256" key="5">
    <source>
        <dbReference type="ARBA" id="ARBA00053217"/>
    </source>
</evidence>
<comment type="similarity">
    <text evidence="1">Belongs to the eukaryotic initiation factor 4G family.</text>
</comment>
<dbReference type="Pfam" id="PF02847">
    <property type="entry name" value="MA3"/>
    <property type="match status" value="1"/>
</dbReference>
<reference evidence="12" key="1">
    <citation type="submission" date="2023-07" db="EMBL/GenBank/DDBJ databases">
        <title>A chromosome-level genome assembly of Lolium multiflorum.</title>
        <authorList>
            <person name="Chen Y."/>
            <person name="Copetti D."/>
            <person name="Kolliker R."/>
            <person name="Studer B."/>
        </authorList>
    </citation>
    <scope>NUCLEOTIDE SEQUENCE</scope>
    <source>
        <strain evidence="12">02402/16</strain>
        <tissue evidence="12">Leaf</tissue>
    </source>
</reference>
<evidence type="ECO:0000259" key="10">
    <source>
        <dbReference type="PROSITE" id="PS51366"/>
    </source>
</evidence>
<feature type="domain" description="MI" evidence="10">
    <location>
        <begin position="1611"/>
        <end position="1735"/>
    </location>
</feature>
<feature type="compositionally biased region" description="Low complexity" evidence="9">
    <location>
        <begin position="1092"/>
        <end position="1104"/>
    </location>
</feature>
<feature type="compositionally biased region" description="Basic residues" evidence="9">
    <location>
        <begin position="873"/>
        <end position="885"/>
    </location>
</feature>
<dbReference type="Proteomes" id="UP001231189">
    <property type="component" value="Unassembled WGS sequence"/>
</dbReference>
<comment type="subunit">
    <text evidence="6">EIF4F is a multi-subunit complex, the composition of which varies with external and internal environmental conditions. It is composed of at least EIF4A, EIF4E and EIF4G. In higher plants two isoforms of EIF4F have been identified, named isoform EIF4F and isoform EIF(iso)4F. Isoform EIF4F has subunits p220 and p26, whereas isoform EIF(iso)4F has subunits p82 and p28.</text>
</comment>
<evidence type="ECO:0000313" key="12">
    <source>
        <dbReference type="EMBL" id="KAK1684474.1"/>
    </source>
</evidence>
<evidence type="ECO:0000256" key="2">
    <source>
        <dbReference type="ARBA" id="ARBA00022540"/>
    </source>
</evidence>
<feature type="compositionally biased region" description="Low complexity" evidence="9">
    <location>
        <begin position="40"/>
        <end position="59"/>
    </location>
</feature>
<feature type="region of interest" description="Disordered" evidence="9">
    <location>
        <begin position="1"/>
        <end position="69"/>
    </location>
</feature>
<feature type="region of interest" description="Disordered" evidence="9">
    <location>
        <begin position="1124"/>
        <end position="1146"/>
    </location>
</feature>